<evidence type="ECO:0000259" key="2">
    <source>
        <dbReference type="Pfam" id="PF13439"/>
    </source>
</evidence>
<protein>
    <submittedName>
        <fullName evidence="3">Glycosyl transferase family 1</fullName>
        <ecNumber evidence="3">2.4.1.345</ecNumber>
    </submittedName>
</protein>
<dbReference type="RefSeq" id="WP_057183456.1">
    <property type="nucleotide sequence ID" value="NZ_BDQM01000006.1"/>
</dbReference>
<dbReference type="SUPFAM" id="SSF53756">
    <property type="entry name" value="UDP-Glycosyltransferase/glycogen phosphorylase"/>
    <property type="match status" value="1"/>
</dbReference>
<dbReference type="EMBL" id="BDQM01000006">
    <property type="protein sequence ID" value="GAW95526.1"/>
    <property type="molecule type" value="Genomic_DNA"/>
</dbReference>
<gene>
    <name evidence="3" type="ORF">MTCD1_01129</name>
</gene>
<evidence type="ECO:0000313" key="3">
    <source>
        <dbReference type="EMBL" id="GAW95526.1"/>
    </source>
</evidence>
<accession>A0ABQ0MT43</accession>
<name>A0ABQ0MT43_9GAMM</name>
<sequence>MNKSLLISEIFPPINGGSGRWFWELYTRLPSSEYVIAVGKTEGDKAFDKTHDLNIHRLELSSPSWGIKSLSGLKFYWRVFNQVRKLIKQEKISTIHCGRCLPEGFIGYLFYKMFNIPYICYIHGEDVEAASTSRELSWIVKKVLASATTLICNSQNTANLLLNNWQADSRIIKILNPGCDTNKFIPAEPNEHIKSKLGWHNKKVILTVGRLQERKGQDMLIRAIPAIKQFTPNILYAIIGGGEEKLKLEQLVNELNLQDNVMFMSEVSDEEMIQAYQQCDLFVLPNRTVGKDIEGFGMVLVEAQSCGIPVIAGDSGGTAETMVIGKTGFIVDCTEPQPIANKIIELFKHPDIIEQLGNNGRKHVVKTLDWQAHKNKAEKLFS</sequence>
<feature type="domain" description="Glycosyl transferase family 1" evidence="1">
    <location>
        <begin position="192"/>
        <end position="363"/>
    </location>
</feature>
<dbReference type="EC" id="2.4.1.345" evidence="3"/>
<dbReference type="Proteomes" id="UP000197068">
    <property type="component" value="Unassembled WGS sequence"/>
</dbReference>
<keyword evidence="3" id="KW-0328">Glycosyltransferase</keyword>
<dbReference type="InterPro" id="IPR050194">
    <property type="entry name" value="Glycosyltransferase_grp1"/>
</dbReference>
<keyword evidence="3" id="KW-0808">Transferase</keyword>
<dbReference type="InterPro" id="IPR001296">
    <property type="entry name" value="Glyco_trans_1"/>
</dbReference>
<dbReference type="GO" id="GO:0043750">
    <property type="term" value="F:phosphatidylinositol alpha-mannosyltransferase activity"/>
    <property type="evidence" value="ECO:0007669"/>
    <property type="project" value="UniProtKB-EC"/>
</dbReference>
<proteinExistence type="predicted"/>
<organism evidence="3 4">
    <name type="scientific">Colwellia marinimaniae</name>
    <dbReference type="NCBI Taxonomy" id="1513592"/>
    <lineage>
        <taxon>Bacteria</taxon>
        <taxon>Pseudomonadati</taxon>
        <taxon>Pseudomonadota</taxon>
        <taxon>Gammaproteobacteria</taxon>
        <taxon>Alteromonadales</taxon>
        <taxon>Colwelliaceae</taxon>
        <taxon>Colwellia</taxon>
    </lineage>
</organism>
<dbReference type="PANTHER" id="PTHR45947">
    <property type="entry name" value="SULFOQUINOVOSYL TRANSFERASE SQD2"/>
    <property type="match status" value="1"/>
</dbReference>
<evidence type="ECO:0000313" key="4">
    <source>
        <dbReference type="Proteomes" id="UP000197068"/>
    </source>
</evidence>
<dbReference type="Pfam" id="PF13439">
    <property type="entry name" value="Glyco_transf_4"/>
    <property type="match status" value="1"/>
</dbReference>
<dbReference type="InterPro" id="IPR028098">
    <property type="entry name" value="Glyco_trans_4-like_N"/>
</dbReference>
<dbReference type="PANTHER" id="PTHR45947:SF3">
    <property type="entry name" value="SULFOQUINOVOSYL TRANSFERASE SQD2"/>
    <property type="match status" value="1"/>
</dbReference>
<evidence type="ECO:0000259" key="1">
    <source>
        <dbReference type="Pfam" id="PF00534"/>
    </source>
</evidence>
<comment type="caution">
    <text evidence="3">The sequence shown here is derived from an EMBL/GenBank/DDBJ whole genome shotgun (WGS) entry which is preliminary data.</text>
</comment>
<dbReference type="Pfam" id="PF00534">
    <property type="entry name" value="Glycos_transf_1"/>
    <property type="match status" value="1"/>
</dbReference>
<dbReference type="CDD" id="cd03801">
    <property type="entry name" value="GT4_PimA-like"/>
    <property type="match status" value="1"/>
</dbReference>
<dbReference type="Gene3D" id="3.40.50.2000">
    <property type="entry name" value="Glycogen Phosphorylase B"/>
    <property type="match status" value="2"/>
</dbReference>
<feature type="domain" description="Glycosyltransferase subfamily 4-like N-terminal" evidence="2">
    <location>
        <begin position="16"/>
        <end position="182"/>
    </location>
</feature>
<reference evidence="3 4" key="1">
    <citation type="submission" date="2017-06" db="EMBL/GenBank/DDBJ databases">
        <title>Whole Genome Sequences of Colwellia marinimaniae MTCD1.</title>
        <authorList>
            <person name="Kusumoto H."/>
            <person name="Inoue M."/>
            <person name="Tanikawa K."/>
            <person name="Maeji H."/>
            <person name="Cameron J.H."/>
            <person name="Bartlett D.H."/>
        </authorList>
    </citation>
    <scope>NUCLEOTIDE SEQUENCE [LARGE SCALE GENOMIC DNA]</scope>
    <source>
        <strain evidence="3 4">MTCD1</strain>
    </source>
</reference>
<keyword evidence="4" id="KW-1185">Reference proteome</keyword>